<dbReference type="InterPro" id="IPR001810">
    <property type="entry name" value="F-box_dom"/>
</dbReference>
<dbReference type="InterPro" id="IPR036770">
    <property type="entry name" value="Ankyrin_rpt-contain_sf"/>
</dbReference>
<gene>
    <name evidence="5" type="ORF">TSAR_010488</name>
</gene>
<feature type="repeat" description="ANK" evidence="3">
    <location>
        <begin position="264"/>
        <end position="296"/>
    </location>
</feature>
<dbReference type="Pfam" id="PF12796">
    <property type="entry name" value="Ank_2"/>
    <property type="match status" value="3"/>
</dbReference>
<comment type="caution">
    <text evidence="5">The sequence shown here is derived from an EMBL/GenBank/DDBJ whole genome shotgun (WGS) entry which is preliminary data.</text>
</comment>
<feature type="repeat" description="ANK" evidence="3">
    <location>
        <begin position="297"/>
        <end position="325"/>
    </location>
</feature>
<evidence type="ECO:0000256" key="2">
    <source>
        <dbReference type="ARBA" id="ARBA00023043"/>
    </source>
</evidence>
<dbReference type="PANTHER" id="PTHR24198">
    <property type="entry name" value="ANKYRIN REPEAT AND PROTEIN KINASE DOMAIN-CONTAINING PROTEIN"/>
    <property type="match status" value="1"/>
</dbReference>
<dbReference type="InterPro" id="IPR002110">
    <property type="entry name" value="Ankyrin_rpt"/>
</dbReference>
<dbReference type="PROSITE" id="PS50297">
    <property type="entry name" value="ANK_REP_REGION"/>
    <property type="match status" value="6"/>
</dbReference>
<evidence type="ECO:0000313" key="6">
    <source>
        <dbReference type="Proteomes" id="UP000215335"/>
    </source>
</evidence>
<evidence type="ECO:0000256" key="3">
    <source>
        <dbReference type="PROSITE-ProRule" id="PRU00023"/>
    </source>
</evidence>
<protein>
    <recommendedName>
        <fullName evidence="4">F-box domain-containing protein</fullName>
    </recommendedName>
</protein>
<evidence type="ECO:0000259" key="4">
    <source>
        <dbReference type="PROSITE" id="PS50181"/>
    </source>
</evidence>
<name>A0A232F960_9HYME</name>
<feature type="repeat" description="ANK" evidence="3">
    <location>
        <begin position="394"/>
        <end position="426"/>
    </location>
</feature>
<dbReference type="AlphaFoldDB" id="A0A232F960"/>
<feature type="repeat" description="ANK" evidence="3">
    <location>
        <begin position="193"/>
        <end position="225"/>
    </location>
</feature>
<evidence type="ECO:0000256" key="1">
    <source>
        <dbReference type="ARBA" id="ARBA00022737"/>
    </source>
</evidence>
<sequence>MAEDGAMDLEHDWRDLSLDNQDDRIVYNRLHLAVLSNDVDEITCLLNDSADVREKTYAKYPSTSEIECECTNLKFCLHQADEYGNEWKSGDVVAQNALHLAAKHSKLEVVTLLLVAIGDVDERSGDGSTALHYSMQNSDIEVARLLLEYGAADVEARNDDGKTPLYLAVKFERIDLVRYLLSRGANVNVFTKNQSTPLYSALINCNEELVQILLDSKASTDVRNKYWEEPLIFVLRVVDKGESRLRFARLLIDNGVNLRKRDRHGSTPLHIAVQNRDEEMATLLIDSGCHVDTKNPFDMSPLTLAVCMSMVSMARLLLKRGANVNQFFMRSSILEYVVMRRNAELVQLLLEFNADVNAGSKSNFPVFAASQHRHTNIMKMLIDKGADINCKDKKGRTPLMRSIEIKNYAMMQLLINRGASVNQQDNQGNTVFHVLFESSHTEEGWTEYLLDVGADFNIENNSGHTPFACMMMSSFTRRHVQLFIKYIVLHLARGSSVNPKITCYLIVSPTWSKAYNLYTQELERMKKIKIFQKEKYTFFDVLSKKSAYLTPVLKEENNAYFEMGLIANQFDYYSEMTRKVFYKKVERLKCLNGCISLLSSVFENELPPEIVERICDFLTNEEMIELQAVSETTVID</sequence>
<dbReference type="Proteomes" id="UP000215335">
    <property type="component" value="Unassembled WGS sequence"/>
</dbReference>
<dbReference type="STRING" id="543379.A0A232F960"/>
<dbReference type="PROSITE" id="PS50088">
    <property type="entry name" value="ANK_REPEAT"/>
    <property type="match status" value="9"/>
</dbReference>
<feature type="repeat" description="ANK" evidence="3">
    <location>
        <begin position="93"/>
        <end position="125"/>
    </location>
</feature>
<keyword evidence="1" id="KW-0677">Repeat</keyword>
<dbReference type="SMART" id="SM00248">
    <property type="entry name" value="ANK"/>
    <property type="match status" value="12"/>
</dbReference>
<dbReference type="PANTHER" id="PTHR24198:SF165">
    <property type="entry name" value="ANKYRIN REPEAT-CONTAINING PROTEIN-RELATED"/>
    <property type="match status" value="1"/>
</dbReference>
<dbReference type="SUPFAM" id="SSF48403">
    <property type="entry name" value="Ankyrin repeat"/>
    <property type="match status" value="1"/>
</dbReference>
<dbReference type="PROSITE" id="PS50181">
    <property type="entry name" value="FBOX"/>
    <property type="match status" value="1"/>
</dbReference>
<feature type="repeat" description="ANK" evidence="3">
    <location>
        <begin position="361"/>
        <end position="393"/>
    </location>
</feature>
<organism evidence="5 6">
    <name type="scientific">Trichomalopsis sarcophagae</name>
    <dbReference type="NCBI Taxonomy" id="543379"/>
    <lineage>
        <taxon>Eukaryota</taxon>
        <taxon>Metazoa</taxon>
        <taxon>Ecdysozoa</taxon>
        <taxon>Arthropoda</taxon>
        <taxon>Hexapoda</taxon>
        <taxon>Insecta</taxon>
        <taxon>Pterygota</taxon>
        <taxon>Neoptera</taxon>
        <taxon>Endopterygota</taxon>
        <taxon>Hymenoptera</taxon>
        <taxon>Apocrita</taxon>
        <taxon>Proctotrupomorpha</taxon>
        <taxon>Chalcidoidea</taxon>
        <taxon>Pteromalidae</taxon>
        <taxon>Pteromalinae</taxon>
        <taxon>Trichomalopsis</taxon>
    </lineage>
</organism>
<keyword evidence="6" id="KW-1185">Reference proteome</keyword>
<reference evidence="5 6" key="1">
    <citation type="journal article" date="2017" name="Curr. Biol.">
        <title>The Evolution of Venom by Co-option of Single-Copy Genes.</title>
        <authorList>
            <person name="Martinson E.O."/>
            <person name="Mrinalini"/>
            <person name="Kelkar Y.D."/>
            <person name="Chang C.H."/>
            <person name="Werren J.H."/>
        </authorList>
    </citation>
    <scope>NUCLEOTIDE SEQUENCE [LARGE SCALE GENOMIC DNA]</scope>
    <source>
        <strain evidence="5 6">Alberta</strain>
        <tissue evidence="5">Whole body</tissue>
    </source>
</reference>
<dbReference type="Gene3D" id="1.25.40.20">
    <property type="entry name" value="Ankyrin repeat-containing domain"/>
    <property type="match status" value="2"/>
</dbReference>
<evidence type="ECO:0000313" key="5">
    <source>
        <dbReference type="EMBL" id="OXU27366.1"/>
    </source>
</evidence>
<dbReference type="EMBL" id="NNAY01000619">
    <property type="protein sequence ID" value="OXU27366.1"/>
    <property type="molecule type" value="Genomic_DNA"/>
</dbReference>
<dbReference type="OrthoDB" id="7693516at2759"/>
<keyword evidence="2 3" id="KW-0040">ANK repeat</keyword>
<feature type="repeat" description="ANK" evidence="3">
    <location>
        <begin position="427"/>
        <end position="461"/>
    </location>
</feature>
<proteinExistence type="predicted"/>
<feature type="domain" description="F-box" evidence="4">
    <location>
        <begin position="600"/>
        <end position="636"/>
    </location>
</feature>
<feature type="repeat" description="ANK" evidence="3">
    <location>
        <begin position="126"/>
        <end position="151"/>
    </location>
</feature>
<dbReference type="PRINTS" id="PR01415">
    <property type="entry name" value="ANKYRIN"/>
</dbReference>
<accession>A0A232F960</accession>
<feature type="repeat" description="ANK" evidence="3">
    <location>
        <begin position="160"/>
        <end position="192"/>
    </location>
</feature>